<protein>
    <submittedName>
        <fullName evidence="4">M20/M25/M40 family metallo-hydrolase</fullName>
    </submittedName>
</protein>
<dbReference type="Proteomes" id="UP000440096">
    <property type="component" value="Unassembled WGS sequence"/>
</dbReference>
<proteinExistence type="predicted"/>
<dbReference type="AlphaFoldDB" id="A0A6N7YZR2"/>
<dbReference type="SUPFAM" id="SSF53187">
    <property type="entry name" value="Zn-dependent exopeptidases"/>
    <property type="match status" value="1"/>
</dbReference>
<keyword evidence="2 4" id="KW-0378">Hydrolase</keyword>
<dbReference type="Pfam" id="PF07687">
    <property type="entry name" value="M20_dimer"/>
    <property type="match status" value="1"/>
</dbReference>
<dbReference type="PANTHER" id="PTHR43808">
    <property type="entry name" value="ACETYLORNITHINE DEACETYLASE"/>
    <property type="match status" value="1"/>
</dbReference>
<dbReference type="GO" id="GO:0046872">
    <property type="term" value="F:metal ion binding"/>
    <property type="evidence" value="ECO:0007669"/>
    <property type="project" value="UniProtKB-KW"/>
</dbReference>
<dbReference type="InterPro" id="IPR002933">
    <property type="entry name" value="Peptidase_M20"/>
</dbReference>
<gene>
    <name evidence="4" type="ORF">GKO32_01090</name>
</gene>
<dbReference type="Gene3D" id="3.30.70.360">
    <property type="match status" value="1"/>
</dbReference>
<keyword evidence="1" id="KW-0479">Metal-binding</keyword>
<dbReference type="InterPro" id="IPR036264">
    <property type="entry name" value="Bact_exopeptidase_dim_dom"/>
</dbReference>
<dbReference type="EMBL" id="WMBA01000001">
    <property type="protein sequence ID" value="MTD52584.1"/>
    <property type="molecule type" value="Genomic_DNA"/>
</dbReference>
<organism evidence="4 5">
    <name type="scientific">Amycolatopsis pithecellobii</name>
    <dbReference type="NCBI Taxonomy" id="664692"/>
    <lineage>
        <taxon>Bacteria</taxon>
        <taxon>Bacillati</taxon>
        <taxon>Actinomycetota</taxon>
        <taxon>Actinomycetes</taxon>
        <taxon>Pseudonocardiales</taxon>
        <taxon>Pseudonocardiaceae</taxon>
        <taxon>Amycolatopsis</taxon>
    </lineage>
</organism>
<sequence length="404" mass="42412">MTTTGNPLADSNDARVDDAALIELARGLAATPSQSGNERRAIELVTDAMRTLGFEVTVDRSGNAIGTIGQGRAGASRLLIDGHIDSIPLHSEDSWRVDPFGGVLEDDRLFGLGICDQKASIAAAIHGVAARRARLADGPGLVAVVASVCEEHMEGAALAEAVELVQPTAVITTEPNDTRLAVGQRGRAKVEVEVLGRACHAGHAGEGVNAAEGVAALIDAVRRVARPHHPQLGYRDITCIDVTSWPYPSVSTVPGRALARFDARFLPGETEESLHELLRSAAAGAWAEWAEPPSAQVRTVAADFTTYTGARYVVGEFAHAWWTDGPIVESAQRALATAGLDPTPMSYSFCTNGSYTAGKLSIPTIGFGVGEEHIAHQANEYVTLSSLRRGAKGLSALSVELTGA</sequence>
<keyword evidence="5" id="KW-1185">Reference proteome</keyword>
<evidence type="ECO:0000256" key="1">
    <source>
        <dbReference type="ARBA" id="ARBA00022723"/>
    </source>
</evidence>
<evidence type="ECO:0000256" key="2">
    <source>
        <dbReference type="ARBA" id="ARBA00022801"/>
    </source>
</evidence>
<dbReference type="InterPro" id="IPR011650">
    <property type="entry name" value="Peptidase_M20_dimer"/>
</dbReference>
<feature type="domain" description="Peptidase M20 dimerisation" evidence="3">
    <location>
        <begin position="182"/>
        <end position="284"/>
    </location>
</feature>
<accession>A0A6N7YZR2</accession>
<comment type="caution">
    <text evidence="4">The sequence shown here is derived from an EMBL/GenBank/DDBJ whole genome shotgun (WGS) entry which is preliminary data.</text>
</comment>
<evidence type="ECO:0000313" key="4">
    <source>
        <dbReference type="EMBL" id="MTD52584.1"/>
    </source>
</evidence>
<evidence type="ECO:0000313" key="5">
    <source>
        <dbReference type="Proteomes" id="UP000440096"/>
    </source>
</evidence>
<dbReference type="RefSeq" id="WP_154754832.1">
    <property type="nucleotide sequence ID" value="NZ_WMBA01000001.1"/>
</dbReference>
<dbReference type="GO" id="GO:0016787">
    <property type="term" value="F:hydrolase activity"/>
    <property type="evidence" value="ECO:0007669"/>
    <property type="project" value="UniProtKB-KW"/>
</dbReference>
<dbReference type="SUPFAM" id="SSF55031">
    <property type="entry name" value="Bacterial exopeptidase dimerisation domain"/>
    <property type="match status" value="1"/>
</dbReference>
<dbReference type="InterPro" id="IPR050072">
    <property type="entry name" value="Peptidase_M20A"/>
</dbReference>
<dbReference type="Pfam" id="PF01546">
    <property type="entry name" value="Peptidase_M20"/>
    <property type="match status" value="1"/>
</dbReference>
<name>A0A6N7YZR2_9PSEU</name>
<evidence type="ECO:0000259" key="3">
    <source>
        <dbReference type="Pfam" id="PF07687"/>
    </source>
</evidence>
<dbReference type="Gene3D" id="3.40.630.10">
    <property type="entry name" value="Zn peptidases"/>
    <property type="match status" value="1"/>
</dbReference>
<dbReference type="OrthoDB" id="7055905at2"/>
<reference evidence="4 5" key="1">
    <citation type="submission" date="2019-11" db="EMBL/GenBank/DDBJ databases">
        <title>Draft genome of Amycolatopsis RM579.</title>
        <authorList>
            <person name="Duangmal K."/>
            <person name="Mingma R."/>
        </authorList>
    </citation>
    <scope>NUCLEOTIDE SEQUENCE [LARGE SCALE GENOMIC DNA]</scope>
    <source>
        <strain evidence="4 5">RM579</strain>
    </source>
</reference>